<accession>A0ABX0P3N1</accession>
<sequence length="114" mass="12768">MHERCFELADDQGERDLFVLPDSTHNIVRLVGQIDANGNWITISNNQRQLPERVEDSAGRGFLLAVEDHRGHPLMRSIAMQPAEPEIDTDPELLVSYDDDASGTWPRSATARAT</sequence>
<evidence type="ECO:0000313" key="1">
    <source>
        <dbReference type="EMBL" id="NHZ93892.1"/>
    </source>
</evidence>
<gene>
    <name evidence="1" type="ORF">F2P45_33580</name>
</gene>
<evidence type="ECO:0000313" key="2">
    <source>
        <dbReference type="Proteomes" id="UP000609726"/>
    </source>
</evidence>
<comment type="caution">
    <text evidence="1">The sequence shown here is derived from an EMBL/GenBank/DDBJ whole genome shotgun (WGS) entry which is preliminary data.</text>
</comment>
<dbReference type="Proteomes" id="UP000609726">
    <property type="component" value="Unassembled WGS sequence"/>
</dbReference>
<proteinExistence type="predicted"/>
<organism evidence="1 2">
    <name type="scientific">Massilia mucilaginosa</name>
    <dbReference type="NCBI Taxonomy" id="2609282"/>
    <lineage>
        <taxon>Bacteria</taxon>
        <taxon>Pseudomonadati</taxon>
        <taxon>Pseudomonadota</taxon>
        <taxon>Betaproteobacteria</taxon>
        <taxon>Burkholderiales</taxon>
        <taxon>Oxalobacteraceae</taxon>
        <taxon>Telluria group</taxon>
        <taxon>Massilia</taxon>
    </lineage>
</organism>
<dbReference type="EMBL" id="WHJH01000110">
    <property type="protein sequence ID" value="NHZ93892.1"/>
    <property type="molecule type" value="Genomic_DNA"/>
</dbReference>
<dbReference type="RefSeq" id="WP_166882574.1">
    <property type="nucleotide sequence ID" value="NZ_WHJH01000110.1"/>
</dbReference>
<name>A0ABX0P3N1_9BURK</name>
<protein>
    <submittedName>
        <fullName evidence="1">Uncharacterized protein</fullName>
    </submittedName>
</protein>
<keyword evidence="2" id="KW-1185">Reference proteome</keyword>
<reference evidence="1 2" key="1">
    <citation type="submission" date="2019-10" db="EMBL/GenBank/DDBJ databases">
        <title>Taxonomy of Antarctic Massilia spp.: description of Massilia rubra sp. nov., Massilia aquatica sp. nov., Massilia mucilaginosa sp. nov., Massilia frigida sp. nov. isolated from streams, lakes and regoliths.</title>
        <authorList>
            <person name="Holochova P."/>
            <person name="Sedlacek I."/>
            <person name="Kralova S."/>
            <person name="Maslanova I."/>
            <person name="Busse H.-J."/>
            <person name="Stankova E."/>
            <person name="Vrbovska V."/>
            <person name="Kovarovic V."/>
            <person name="Bartak M."/>
            <person name="Svec P."/>
            <person name="Pantucek R."/>
        </authorList>
    </citation>
    <scope>NUCLEOTIDE SEQUENCE [LARGE SCALE GENOMIC DNA]</scope>
    <source>
        <strain evidence="1 2">CCM 8733</strain>
    </source>
</reference>